<dbReference type="EMBL" id="CADCUN010000220">
    <property type="protein sequence ID" value="CAA9400377.1"/>
    <property type="molecule type" value="Genomic_DNA"/>
</dbReference>
<protein>
    <submittedName>
        <fullName evidence="2">Uncharacterized protein</fullName>
    </submittedName>
</protein>
<sequence>GSDRTDHPHAARGAACCRAVLQGEGASGPSTRVAPRRRAGPVVRQPRRGTWTGTRPGASHRHRRRPAPAHRRPGLAAVGVADPRRLARPARRGRRVVRRVVRRLCRGRGGRADRNRHPLRLARSPYGGLPRVGQATQALRGGVL</sequence>
<feature type="region of interest" description="Disordered" evidence="1">
    <location>
        <begin position="23"/>
        <end position="94"/>
    </location>
</feature>
<dbReference type="AlphaFoldDB" id="A0A6J4P547"/>
<evidence type="ECO:0000313" key="2">
    <source>
        <dbReference type="EMBL" id="CAA9400377.1"/>
    </source>
</evidence>
<gene>
    <name evidence="2" type="ORF">AVDCRST_MAG60-2065</name>
</gene>
<reference evidence="2" key="1">
    <citation type="submission" date="2020-02" db="EMBL/GenBank/DDBJ databases">
        <authorList>
            <person name="Meier V. D."/>
        </authorList>
    </citation>
    <scope>NUCLEOTIDE SEQUENCE</scope>
    <source>
        <strain evidence="2">AVDCRST_MAG60</strain>
    </source>
</reference>
<feature type="non-terminal residue" evidence="2">
    <location>
        <position position="144"/>
    </location>
</feature>
<feature type="non-terminal residue" evidence="2">
    <location>
        <position position="1"/>
    </location>
</feature>
<proteinExistence type="predicted"/>
<evidence type="ECO:0000256" key="1">
    <source>
        <dbReference type="SAM" id="MobiDB-lite"/>
    </source>
</evidence>
<accession>A0A6J4P547</accession>
<feature type="compositionally biased region" description="Basic residues" evidence="1">
    <location>
        <begin position="58"/>
        <end position="73"/>
    </location>
</feature>
<organism evidence="2">
    <name type="scientific">uncultured Nocardioides sp</name>
    <dbReference type="NCBI Taxonomy" id="198441"/>
    <lineage>
        <taxon>Bacteria</taxon>
        <taxon>Bacillati</taxon>
        <taxon>Actinomycetota</taxon>
        <taxon>Actinomycetes</taxon>
        <taxon>Propionibacteriales</taxon>
        <taxon>Nocardioidaceae</taxon>
        <taxon>Nocardioides</taxon>
        <taxon>environmental samples</taxon>
    </lineage>
</organism>
<name>A0A6J4P547_9ACTN</name>